<dbReference type="EMBL" id="RWGY01000009">
    <property type="protein sequence ID" value="TVU33794.1"/>
    <property type="molecule type" value="Genomic_DNA"/>
</dbReference>
<gene>
    <name evidence="4" type="ORF">EJB05_15602</name>
</gene>
<dbReference type="Gene3D" id="1.25.40.10">
    <property type="entry name" value="Tetratricopeptide repeat domain"/>
    <property type="match status" value="6"/>
</dbReference>
<evidence type="ECO:0008006" key="6">
    <source>
        <dbReference type="Google" id="ProtNLM"/>
    </source>
</evidence>
<dbReference type="InterPro" id="IPR011990">
    <property type="entry name" value="TPR-like_helical_dom_sf"/>
</dbReference>
<proteinExistence type="predicted"/>
<reference evidence="4 5" key="1">
    <citation type="journal article" date="2019" name="Sci. Rep.">
        <title>A high-quality genome of Eragrostis curvula grass provides insights into Poaceae evolution and supports new strategies to enhance forage quality.</title>
        <authorList>
            <person name="Carballo J."/>
            <person name="Santos B.A.C.M."/>
            <person name="Zappacosta D."/>
            <person name="Garbus I."/>
            <person name="Selva J.P."/>
            <person name="Gallo C.A."/>
            <person name="Diaz A."/>
            <person name="Albertini E."/>
            <person name="Caccamo M."/>
            <person name="Echenique V."/>
        </authorList>
    </citation>
    <scope>NUCLEOTIDE SEQUENCE [LARGE SCALE GENOMIC DNA]</scope>
    <source>
        <strain evidence="5">cv. Victoria</strain>
        <tissue evidence="4">Leaf</tissue>
    </source>
</reference>
<dbReference type="Pfam" id="PF01535">
    <property type="entry name" value="PPR"/>
    <property type="match status" value="9"/>
</dbReference>
<feature type="repeat" description="PPR" evidence="3">
    <location>
        <begin position="961"/>
        <end position="995"/>
    </location>
</feature>
<keyword evidence="5" id="KW-1185">Reference proteome</keyword>
<comment type="caution">
    <text evidence="4">The sequence shown here is derived from an EMBL/GenBank/DDBJ whole genome shotgun (WGS) entry which is preliminary data.</text>
</comment>
<evidence type="ECO:0000256" key="3">
    <source>
        <dbReference type="PROSITE-ProRule" id="PRU00708"/>
    </source>
</evidence>
<dbReference type="Pfam" id="PF13041">
    <property type="entry name" value="PPR_2"/>
    <property type="match status" value="3"/>
</dbReference>
<feature type="repeat" description="PPR" evidence="3">
    <location>
        <begin position="550"/>
        <end position="584"/>
    </location>
</feature>
<evidence type="ECO:0000256" key="2">
    <source>
        <dbReference type="ARBA" id="ARBA00022946"/>
    </source>
</evidence>
<dbReference type="PANTHER" id="PTHR47934:SF5">
    <property type="entry name" value="PENTACOTRIPEPTIDE-REPEAT REGION OF PRORP DOMAIN-CONTAINING PROTEIN"/>
    <property type="match status" value="1"/>
</dbReference>
<organism evidence="4 5">
    <name type="scientific">Eragrostis curvula</name>
    <name type="common">weeping love grass</name>
    <dbReference type="NCBI Taxonomy" id="38414"/>
    <lineage>
        <taxon>Eukaryota</taxon>
        <taxon>Viridiplantae</taxon>
        <taxon>Streptophyta</taxon>
        <taxon>Embryophyta</taxon>
        <taxon>Tracheophyta</taxon>
        <taxon>Spermatophyta</taxon>
        <taxon>Magnoliopsida</taxon>
        <taxon>Liliopsida</taxon>
        <taxon>Poales</taxon>
        <taxon>Poaceae</taxon>
        <taxon>PACMAD clade</taxon>
        <taxon>Chloridoideae</taxon>
        <taxon>Eragrostideae</taxon>
        <taxon>Eragrostidinae</taxon>
        <taxon>Eragrostis</taxon>
    </lineage>
</organism>
<feature type="repeat" description="PPR" evidence="3">
    <location>
        <begin position="820"/>
        <end position="856"/>
    </location>
</feature>
<feature type="repeat" description="PPR" evidence="3">
    <location>
        <begin position="515"/>
        <end position="549"/>
    </location>
</feature>
<dbReference type="Gramene" id="TVU33794">
    <property type="protein sequence ID" value="TVU33794"/>
    <property type="gene ID" value="EJB05_15602"/>
</dbReference>
<feature type="repeat" description="PPR" evidence="3">
    <location>
        <begin position="307"/>
        <end position="337"/>
    </location>
</feature>
<dbReference type="NCBIfam" id="TIGR00756">
    <property type="entry name" value="PPR"/>
    <property type="match status" value="12"/>
</dbReference>
<evidence type="ECO:0000256" key="1">
    <source>
        <dbReference type="ARBA" id="ARBA00022737"/>
    </source>
</evidence>
<feature type="repeat" description="PPR" evidence="3">
    <location>
        <begin position="891"/>
        <end position="925"/>
    </location>
</feature>
<dbReference type="GO" id="GO:0005739">
    <property type="term" value="C:mitochondrion"/>
    <property type="evidence" value="ECO:0007669"/>
    <property type="project" value="TreeGrafter"/>
</dbReference>
<dbReference type="Pfam" id="PF12854">
    <property type="entry name" value="PPR_1"/>
    <property type="match status" value="1"/>
</dbReference>
<feature type="repeat" description="PPR" evidence="3">
    <location>
        <begin position="996"/>
        <end position="1030"/>
    </location>
</feature>
<feature type="repeat" description="PPR" evidence="3">
    <location>
        <begin position="377"/>
        <end position="407"/>
    </location>
</feature>
<dbReference type="PROSITE" id="PS51375">
    <property type="entry name" value="PPR"/>
    <property type="match status" value="15"/>
</dbReference>
<dbReference type="Proteomes" id="UP000324897">
    <property type="component" value="Unassembled WGS sequence"/>
</dbReference>
<dbReference type="OrthoDB" id="185373at2759"/>
<feature type="non-terminal residue" evidence="4">
    <location>
        <position position="1178"/>
    </location>
</feature>
<feature type="non-terminal residue" evidence="4">
    <location>
        <position position="1"/>
    </location>
</feature>
<evidence type="ECO:0000313" key="5">
    <source>
        <dbReference type="Proteomes" id="UP000324897"/>
    </source>
</evidence>
<feature type="repeat" description="PPR" evidence="3">
    <location>
        <begin position="271"/>
        <end position="305"/>
    </location>
</feature>
<dbReference type="InterPro" id="IPR051114">
    <property type="entry name" value="Mito_RNA_Proc_CCM1"/>
</dbReference>
<accession>A0A5J9VEJ1</accession>
<dbReference type="AlphaFoldDB" id="A0A5J9VEJ1"/>
<protein>
    <recommendedName>
        <fullName evidence="6">Pentacotripeptide-repeat region of PRORP domain-containing protein</fullName>
    </recommendedName>
</protein>
<feature type="repeat" description="PPR" evidence="3">
    <location>
        <begin position="411"/>
        <end position="441"/>
    </location>
</feature>
<feature type="repeat" description="PPR" evidence="3">
    <location>
        <begin position="785"/>
        <end position="819"/>
    </location>
</feature>
<keyword evidence="2" id="KW-0809">Transit peptide</keyword>
<dbReference type="GO" id="GO:0003729">
    <property type="term" value="F:mRNA binding"/>
    <property type="evidence" value="ECO:0007669"/>
    <property type="project" value="TreeGrafter"/>
</dbReference>
<feature type="repeat" description="PPR" evidence="3">
    <location>
        <begin position="445"/>
        <end position="479"/>
    </location>
</feature>
<feature type="repeat" description="PPR" evidence="3">
    <location>
        <begin position="1031"/>
        <end position="1065"/>
    </location>
</feature>
<feature type="repeat" description="PPR" evidence="3">
    <location>
        <begin position="926"/>
        <end position="960"/>
    </location>
</feature>
<evidence type="ECO:0000313" key="4">
    <source>
        <dbReference type="EMBL" id="TVU33794.1"/>
    </source>
</evidence>
<dbReference type="GO" id="GO:0007005">
    <property type="term" value="P:mitochondrion organization"/>
    <property type="evidence" value="ECO:0007669"/>
    <property type="project" value="TreeGrafter"/>
</dbReference>
<keyword evidence="1" id="KW-0677">Repeat</keyword>
<feature type="repeat" description="PPR" evidence="3">
    <location>
        <begin position="750"/>
        <end position="784"/>
    </location>
</feature>
<sequence>MSRSAAARLLAASPLRFISSFQHARHLRPFLLPIYRSVAYFSKTQRKPPAFARGGSQELAGPGSALFQEITNLVASASNDAALQPGSNRIDVPGDVRCTEGVREIASGKVAADSGSITSSISDMVVLSGLPKDGDPRPSDNSVARAAVDMETLCRLEGYTAAGDSDFINNNEAVQRITEVIRSEAPRSSMEQRLDTLGAFYTPNVVNMVLKRCFKARQLGFWFFNWVKRVPGYHHTTGTYNTMLYIAGEAKSLGIMEELVVEMDREMCPKDVKTWTIQIASYGKARQIGKMLSTFDAMRKSGSVAIDGKVYRTILRALCHSDKPELALEFYKDMPKNMEVGSDILRLLMRCLATLDSGVEAVCLVRDDMIKGMKHAEEYCYMEALQSLCISGKLEEAFQIFQQMKNKSMANSCALETILRGLCRAGRMDEALQIMEYMKSRSGISSTAYGFLIHGYLKKGEHTKALDLVGVMREYGIAPLVSSYTQLMQHLFAINQYEEAGGLYEDMLKDKVEPDVVAITALIGGHVRSGHISEAWDVFKNLDKNGQKPTLKAYTVFIQELCKASRPLDALELLKKMLESEFRPSEVTFCSVTSALRDKCYLEEASYAERMQASFNLRSPKDGLQSSPLYSVDNVDKFKRLCNSNPIDKELALEFISHCSDQNDKISSSSLPNDHQKEQAQDCSDGDVEEIFQILSSSDGWESTQQALEMRSVHFGPKLVEAILKRCKRNSRAALQFFSWVGRRPYYMPTTQTYNTAMKLAGSAKDFKHMWYLYREMIRTGCSPTVDTWNLLVCQYGNAGLSEKALQTFYDMRRNGFLPDKTTYNHLIMYLTHSKGRKVDDAIKIFQEMCRAGHTIGNDKLFMYLSALCESGKIDDARRSITSLCARGFSVQSAYSIFLRSLCRADRIEEAFGLFDCIEKHGCFRDQYMYGSIIHALLRRDRLEDAVAKLAEMRNARIPQSAHIYTSFIVYYFQKRDNTKALNVLKEMKENGCEPTVVTYSALIRGHMAMGMVSEAWGVFHQMKLKGPAPDFETYSMFMSCLCKEGRSEDGLQLIHDMLDCGIIPSAVNFRTVVHGLNMEGKHELVESVLRSKWHLRRQRTISNYEADILNSVSDEDGMMSDAQSTPQKVTLYSQHVPMNHMNPEVSKILEESFGDHHCARVNVVDNRVLGGKELAPS</sequence>
<name>A0A5J9VEJ1_9POAL</name>
<dbReference type="InterPro" id="IPR002885">
    <property type="entry name" value="PPR_rpt"/>
</dbReference>
<dbReference type="PANTHER" id="PTHR47934">
    <property type="entry name" value="PENTATRICOPEPTIDE REPEAT-CONTAINING PROTEIN PET309, MITOCHONDRIAL"/>
    <property type="match status" value="1"/>
</dbReference>
<dbReference type="GO" id="GO:0006396">
    <property type="term" value="P:RNA processing"/>
    <property type="evidence" value="ECO:0007669"/>
    <property type="project" value="TreeGrafter"/>
</dbReference>